<dbReference type="OrthoDB" id="2011474at2759"/>
<reference evidence="2 3" key="1">
    <citation type="journal article" date="2015" name="Proc. Natl. Acad. Sci. U.S.A.">
        <title>The resurrection genome of Boea hygrometrica: A blueprint for survival of dehydration.</title>
        <authorList>
            <person name="Xiao L."/>
            <person name="Yang G."/>
            <person name="Zhang L."/>
            <person name="Yang X."/>
            <person name="Zhao S."/>
            <person name="Ji Z."/>
            <person name="Zhou Q."/>
            <person name="Hu M."/>
            <person name="Wang Y."/>
            <person name="Chen M."/>
            <person name="Xu Y."/>
            <person name="Jin H."/>
            <person name="Xiao X."/>
            <person name="Hu G."/>
            <person name="Bao F."/>
            <person name="Hu Y."/>
            <person name="Wan P."/>
            <person name="Li L."/>
            <person name="Deng X."/>
            <person name="Kuang T."/>
            <person name="Xiang C."/>
            <person name="Zhu J.K."/>
            <person name="Oliver M.J."/>
            <person name="He Y."/>
        </authorList>
    </citation>
    <scope>NUCLEOTIDE SEQUENCE [LARGE SCALE GENOMIC DNA]</scope>
    <source>
        <strain evidence="3">cv. XS01</strain>
    </source>
</reference>
<protein>
    <recommendedName>
        <fullName evidence="4">Dystroglycan-like</fullName>
    </recommendedName>
</protein>
<feature type="region of interest" description="Disordered" evidence="1">
    <location>
        <begin position="622"/>
        <end position="648"/>
    </location>
</feature>
<organism evidence="2 3">
    <name type="scientific">Dorcoceras hygrometricum</name>
    <dbReference type="NCBI Taxonomy" id="472368"/>
    <lineage>
        <taxon>Eukaryota</taxon>
        <taxon>Viridiplantae</taxon>
        <taxon>Streptophyta</taxon>
        <taxon>Embryophyta</taxon>
        <taxon>Tracheophyta</taxon>
        <taxon>Spermatophyta</taxon>
        <taxon>Magnoliopsida</taxon>
        <taxon>eudicotyledons</taxon>
        <taxon>Gunneridae</taxon>
        <taxon>Pentapetalae</taxon>
        <taxon>asterids</taxon>
        <taxon>lamiids</taxon>
        <taxon>Lamiales</taxon>
        <taxon>Gesneriaceae</taxon>
        <taxon>Didymocarpoideae</taxon>
        <taxon>Trichosporeae</taxon>
        <taxon>Loxocarpinae</taxon>
        <taxon>Dorcoceras</taxon>
    </lineage>
</organism>
<dbReference type="Proteomes" id="UP000250235">
    <property type="component" value="Unassembled WGS sequence"/>
</dbReference>
<evidence type="ECO:0000313" key="3">
    <source>
        <dbReference type="Proteomes" id="UP000250235"/>
    </source>
</evidence>
<accession>A0A2Z7CB52</accession>
<gene>
    <name evidence="2" type="ORF">F511_10379</name>
</gene>
<evidence type="ECO:0000256" key="1">
    <source>
        <dbReference type="SAM" id="MobiDB-lite"/>
    </source>
</evidence>
<proteinExistence type="predicted"/>
<dbReference type="EMBL" id="KQ997096">
    <property type="protein sequence ID" value="KZV44260.1"/>
    <property type="molecule type" value="Genomic_DNA"/>
</dbReference>
<dbReference type="AlphaFoldDB" id="A0A2Z7CB52"/>
<sequence>MASSLISSSHHIDFDSVFGIDDVGLVQMFESLIATGLKEFLGCPAVIYVADLTEFFANGSVRDGFVVSTIKGRAVEISEEVFGATFELSTEGFTDFSEVPKDLVFDARSLFSISKEQVSISCLKKELKIEYRLLHDILAKTIFVKSGSFDAVTRERFMLMSAITFDVKLNWNSLLFGILKEMVTPGSRQAKGYAIQICVFLKNIPGLELSESRAFPGPRVLNEKTWHRYVVINEKVGGEETTDSPRLKKTPAKKALSKKRPAVDVEVAPVVKKKRTTKGKPVVIAQKAVPLQIVEGIAVAPVELLPVPKRIIQKRKRRLVLEAEDDLVVDEPVVGGSTAKHPEAVTGVQEPVDEPVAGQQEVVPVVEATTDDPDAIIEQILNQLDSVATTDGEDQTAVTGAEDTLIPTLSADSQHVQLSSSLVFESPIVQIEQSAAFADTDEQMDIDLSDDSSLHFDDNDAAAASISLPDAPIPNVTEALAQLRASIEQISERDDGAKLKDTLLLHLYDFERQVTARLDAQDRVLGALRKDSNDQRNLMSLDIKSSHKQLSTQIANTDLDVVDVRRVVREHYLELNAKINSLDEQVAATRNDLLEFSAQAQQTLNIITDQLSELVAYINRGGNDKKGEVGSSRGPQPPPEDQNRGSGC</sequence>
<evidence type="ECO:0008006" key="4">
    <source>
        <dbReference type="Google" id="ProtNLM"/>
    </source>
</evidence>
<keyword evidence="3" id="KW-1185">Reference proteome</keyword>
<evidence type="ECO:0000313" key="2">
    <source>
        <dbReference type="EMBL" id="KZV44260.1"/>
    </source>
</evidence>
<name>A0A2Z7CB52_9LAMI</name>